<reference evidence="3" key="1">
    <citation type="submission" date="2016-10" db="EMBL/GenBank/DDBJ databases">
        <authorList>
            <person name="Varghese N."/>
            <person name="Submissions S."/>
        </authorList>
    </citation>
    <scope>NUCLEOTIDE SEQUENCE [LARGE SCALE GENOMIC DNA]</scope>
    <source>
        <strain evidence="3">CGMCC 1.10223</strain>
    </source>
</reference>
<feature type="transmembrane region" description="Helical" evidence="1">
    <location>
        <begin position="99"/>
        <end position="119"/>
    </location>
</feature>
<accession>A0A1I2ILT3</accession>
<gene>
    <name evidence="2" type="ORF">SAMN04487969_13644</name>
</gene>
<protein>
    <submittedName>
        <fullName evidence="2">Uncharacterized protein</fullName>
    </submittedName>
</protein>
<sequence>MRNNRLPGNSGLTRTLALAAAVGSGAGVLLGLYMKSVQQLTGQPVYTLLLNVDYIPLLSELVLSELGEFVLHLVVSALVSIGLALAFRRLRWSAVKQTYSAIAVSLLIGLVLFPTTLLSDRTPSIGSGAAWTWWLVGHAVYGWVLGDLLAIGRRR</sequence>
<name>A0A1I2ILT3_9BACL</name>
<keyword evidence="1" id="KW-0472">Membrane</keyword>
<dbReference type="RefSeq" id="WP_231594238.1">
    <property type="nucleotide sequence ID" value="NZ_FONN01000036.1"/>
</dbReference>
<feature type="transmembrane region" description="Helical" evidence="1">
    <location>
        <begin position="131"/>
        <end position="151"/>
    </location>
</feature>
<evidence type="ECO:0000313" key="2">
    <source>
        <dbReference type="EMBL" id="SFF41796.1"/>
    </source>
</evidence>
<evidence type="ECO:0000256" key="1">
    <source>
        <dbReference type="SAM" id="Phobius"/>
    </source>
</evidence>
<feature type="transmembrane region" description="Helical" evidence="1">
    <location>
        <begin position="69"/>
        <end position="87"/>
    </location>
</feature>
<dbReference type="Proteomes" id="UP000183410">
    <property type="component" value="Unassembled WGS sequence"/>
</dbReference>
<evidence type="ECO:0000313" key="3">
    <source>
        <dbReference type="Proteomes" id="UP000183410"/>
    </source>
</evidence>
<keyword evidence="3" id="KW-1185">Reference proteome</keyword>
<feature type="transmembrane region" description="Helical" evidence="1">
    <location>
        <begin position="12"/>
        <end position="33"/>
    </location>
</feature>
<dbReference type="AlphaFoldDB" id="A0A1I2ILT3"/>
<keyword evidence="1" id="KW-1133">Transmembrane helix</keyword>
<keyword evidence="1" id="KW-0812">Transmembrane</keyword>
<dbReference type="EMBL" id="FONN01000036">
    <property type="protein sequence ID" value="SFF41796.1"/>
    <property type="molecule type" value="Genomic_DNA"/>
</dbReference>
<proteinExistence type="predicted"/>
<organism evidence="2 3">
    <name type="scientific">Paenibacillus algorifonticola</name>
    <dbReference type="NCBI Taxonomy" id="684063"/>
    <lineage>
        <taxon>Bacteria</taxon>
        <taxon>Bacillati</taxon>
        <taxon>Bacillota</taxon>
        <taxon>Bacilli</taxon>
        <taxon>Bacillales</taxon>
        <taxon>Paenibacillaceae</taxon>
        <taxon>Paenibacillus</taxon>
    </lineage>
</organism>